<comment type="caution">
    <text evidence="1">The sequence shown here is derived from an EMBL/GenBank/DDBJ whole genome shotgun (WGS) entry which is preliminary data.</text>
</comment>
<reference evidence="2" key="1">
    <citation type="submission" date="2017-09" db="EMBL/GenBank/DDBJ databases">
        <title>Depth-based differentiation of microbial function through sediment-hosted aquifers and enrichment of novel symbionts in the deep terrestrial subsurface.</title>
        <authorList>
            <person name="Probst A.J."/>
            <person name="Ladd B."/>
            <person name="Jarett J.K."/>
            <person name="Geller-Mcgrath D.E."/>
            <person name="Sieber C.M.K."/>
            <person name="Emerson J.B."/>
            <person name="Anantharaman K."/>
            <person name="Thomas B.C."/>
            <person name="Malmstrom R."/>
            <person name="Stieglmeier M."/>
            <person name="Klingl A."/>
            <person name="Woyke T."/>
            <person name="Ryan C.M."/>
            <person name="Banfield J.F."/>
        </authorList>
    </citation>
    <scope>NUCLEOTIDE SEQUENCE [LARGE SCALE GENOMIC DNA]</scope>
</reference>
<evidence type="ECO:0000313" key="1">
    <source>
        <dbReference type="EMBL" id="PIS15725.1"/>
    </source>
</evidence>
<feature type="non-terminal residue" evidence="1">
    <location>
        <position position="1"/>
    </location>
</feature>
<dbReference type="Proteomes" id="UP000231198">
    <property type="component" value="Unassembled WGS sequence"/>
</dbReference>
<name>A0A2H0WSX5_9BACT</name>
<accession>A0A2H0WSX5</accession>
<dbReference type="Gene3D" id="3.40.50.150">
    <property type="entry name" value="Vaccinia Virus protein VP39"/>
    <property type="match status" value="1"/>
</dbReference>
<organism evidence="1 2">
    <name type="scientific">Candidatus Roizmanbacteria bacterium CG09_land_8_20_14_0_10_41_9</name>
    <dbReference type="NCBI Taxonomy" id="1974850"/>
    <lineage>
        <taxon>Bacteria</taxon>
        <taxon>Candidatus Roizmaniibacteriota</taxon>
    </lineage>
</organism>
<dbReference type="GO" id="GO:0016740">
    <property type="term" value="F:transferase activity"/>
    <property type="evidence" value="ECO:0007669"/>
    <property type="project" value="UniProtKB-KW"/>
</dbReference>
<dbReference type="InterPro" id="IPR029063">
    <property type="entry name" value="SAM-dependent_MTases_sf"/>
</dbReference>
<gene>
    <name evidence="1" type="ORF">COT62_02195</name>
</gene>
<evidence type="ECO:0000313" key="2">
    <source>
        <dbReference type="Proteomes" id="UP000231198"/>
    </source>
</evidence>
<dbReference type="AlphaFoldDB" id="A0A2H0WSX5"/>
<dbReference type="EMBL" id="PEZG01000049">
    <property type="protein sequence ID" value="PIS15725.1"/>
    <property type="molecule type" value="Genomic_DNA"/>
</dbReference>
<proteinExistence type="predicted"/>
<protein>
    <submittedName>
        <fullName evidence="1">Crotonobetainyl-CoA--carnitine CoA-transferase</fullName>
    </submittedName>
</protein>
<keyword evidence="1" id="KW-0808">Transferase</keyword>
<sequence>RWGRHLSVFSALRATYEPYNFYRKILGFDTFTGFLDPSDKNGNSDRVYKGSMSVSENYEKHLNNVLSLHEAEAPLSHIKRSYLFKGDAPAELKKYLKDNPETIIALAYFDMDVYDPTKKCLELIKPYLVKGSVIAFDELMHPEFPGESQALKEVFNINQHKIERFPTSPYPVYITL</sequence>